<feature type="transmembrane region" description="Helical" evidence="1">
    <location>
        <begin position="123"/>
        <end position="155"/>
    </location>
</feature>
<proteinExistence type="predicted"/>
<feature type="transmembrane region" description="Helical" evidence="1">
    <location>
        <begin position="251"/>
        <end position="269"/>
    </location>
</feature>
<evidence type="ECO:0000313" key="3">
    <source>
        <dbReference type="Proteomes" id="UP000818624"/>
    </source>
</evidence>
<gene>
    <name evidence="2" type="ORF">GLX27_000373</name>
</gene>
<feature type="transmembrane region" description="Helical" evidence="1">
    <location>
        <begin position="93"/>
        <end position="111"/>
    </location>
</feature>
<keyword evidence="1" id="KW-0812">Transmembrane</keyword>
<protein>
    <submittedName>
        <fullName evidence="2">Uncharacterized protein</fullName>
    </submittedName>
</protein>
<feature type="transmembrane region" description="Helical" evidence="1">
    <location>
        <begin position="175"/>
        <end position="195"/>
    </location>
</feature>
<organism evidence="2 3">
    <name type="scientific">Malassezia furfur</name>
    <name type="common">Pityriasis versicolor infection agent</name>
    <name type="synonym">Pityrosporum furfur</name>
    <dbReference type="NCBI Taxonomy" id="55194"/>
    <lineage>
        <taxon>Eukaryota</taxon>
        <taxon>Fungi</taxon>
        <taxon>Dikarya</taxon>
        <taxon>Basidiomycota</taxon>
        <taxon>Ustilaginomycotina</taxon>
        <taxon>Malasseziomycetes</taxon>
        <taxon>Malasseziales</taxon>
        <taxon>Malasseziaceae</taxon>
        <taxon>Malassezia</taxon>
    </lineage>
</organism>
<evidence type="ECO:0000313" key="2">
    <source>
        <dbReference type="EMBL" id="WFD45749.1"/>
    </source>
</evidence>
<dbReference type="Proteomes" id="UP000818624">
    <property type="component" value="Chromosome 1"/>
</dbReference>
<keyword evidence="1" id="KW-0472">Membrane</keyword>
<feature type="transmembrane region" description="Helical" evidence="1">
    <location>
        <begin position="12"/>
        <end position="32"/>
    </location>
</feature>
<name>A0ABY8EJ59_MALFU</name>
<evidence type="ECO:0000256" key="1">
    <source>
        <dbReference type="SAM" id="Phobius"/>
    </source>
</evidence>
<keyword evidence="3" id="KW-1185">Reference proteome</keyword>
<accession>A0ABY8EJ59</accession>
<feature type="transmembrane region" description="Helical" evidence="1">
    <location>
        <begin position="281"/>
        <end position="303"/>
    </location>
</feature>
<dbReference type="EMBL" id="CP046234">
    <property type="protein sequence ID" value="WFD45749.1"/>
    <property type="molecule type" value="Genomic_DNA"/>
</dbReference>
<feature type="transmembrane region" description="Helical" evidence="1">
    <location>
        <begin position="323"/>
        <end position="348"/>
    </location>
</feature>
<sequence length="370" mass="40144">MAPITSTSRSALLGAIAVLSIATGFAVSYLAVRAPPRPQFSVYAASVISAARREVALTPHGRFFSSSSPAVERAEKFYLMLVRIFQELTSTPFGKGTFLFIFSMTAPLVMFSNVEALKPQAHLLMGGIAVTLIFLTGQLICIGAALPIFYVPAVALVRALRPKDTFPQRAFNESAIPLLKLLQLGAGIPALLTVIIPPKHKYYFLANSLFQFFPLIFVHLSGYKLLAGRSNSVSSRAVGDLYRSSRFSSTVLYWLGVYLMFPTLLHLAKGSWVPFTDAIRLILWDAVGVLLTMVFLVAINLVADPAPLGITGYRNMHADGPHLVVATLKAIATALVFGPGTAMFNYLAKREDAVAPVHPGFEVLIEEKAQ</sequence>
<keyword evidence="1" id="KW-1133">Transmembrane helix</keyword>
<reference evidence="2 3" key="1">
    <citation type="journal article" date="2020" name="Elife">
        <title>Loss of centromere function drives karyotype evolution in closely related Malassezia species.</title>
        <authorList>
            <person name="Sankaranarayanan S.R."/>
            <person name="Ianiri G."/>
            <person name="Coelho M.A."/>
            <person name="Reza M.H."/>
            <person name="Thimmappa B.C."/>
            <person name="Ganguly P."/>
            <person name="Vadnala R.N."/>
            <person name="Sun S."/>
            <person name="Siddharthan R."/>
            <person name="Tellgren-Roth C."/>
            <person name="Dawson T.L."/>
            <person name="Heitman J."/>
            <person name="Sanyal K."/>
        </authorList>
    </citation>
    <scope>NUCLEOTIDE SEQUENCE [LARGE SCALE GENOMIC DNA]</scope>
    <source>
        <strain evidence="2">CBS14141</strain>
    </source>
</reference>